<evidence type="ECO:0000256" key="1">
    <source>
        <dbReference type="ARBA" id="ARBA00022801"/>
    </source>
</evidence>
<evidence type="ECO:0000256" key="2">
    <source>
        <dbReference type="ARBA" id="ARBA00038334"/>
    </source>
</evidence>
<gene>
    <name evidence="5" type="primary">EPHX2_0</name>
    <name evidence="5" type="ORF">g.78487</name>
</gene>
<comment type="similarity">
    <text evidence="2">Belongs to the AB hydrolase superfamily. Epoxide hydrolase family.</text>
</comment>
<accession>A0A1D1Y4T4</accession>
<dbReference type="AlphaFoldDB" id="A0A1D1Y4T4"/>
<feature type="region of interest" description="Disordered" evidence="3">
    <location>
        <begin position="1"/>
        <end position="25"/>
    </location>
</feature>
<proteinExistence type="inferred from homology"/>
<organism evidence="5">
    <name type="scientific">Anthurium amnicola</name>
    <dbReference type="NCBI Taxonomy" id="1678845"/>
    <lineage>
        <taxon>Eukaryota</taxon>
        <taxon>Viridiplantae</taxon>
        <taxon>Streptophyta</taxon>
        <taxon>Embryophyta</taxon>
        <taxon>Tracheophyta</taxon>
        <taxon>Spermatophyta</taxon>
        <taxon>Magnoliopsida</taxon>
        <taxon>Liliopsida</taxon>
        <taxon>Araceae</taxon>
        <taxon>Pothoideae</taxon>
        <taxon>Potheae</taxon>
        <taxon>Anthurium</taxon>
    </lineage>
</organism>
<feature type="compositionally biased region" description="Basic and acidic residues" evidence="3">
    <location>
        <begin position="15"/>
        <end position="25"/>
    </location>
</feature>
<feature type="non-terminal residue" evidence="5">
    <location>
        <position position="1"/>
    </location>
</feature>
<dbReference type="GO" id="GO:0016787">
    <property type="term" value="F:hydrolase activity"/>
    <property type="evidence" value="ECO:0007669"/>
    <property type="project" value="UniProtKB-KW"/>
</dbReference>
<evidence type="ECO:0000259" key="4">
    <source>
        <dbReference type="Pfam" id="PF00561"/>
    </source>
</evidence>
<name>A0A1D1Y4T4_9ARAE</name>
<dbReference type="PRINTS" id="PR00412">
    <property type="entry name" value="EPOXHYDRLASE"/>
</dbReference>
<reference evidence="5" key="1">
    <citation type="submission" date="2015-07" db="EMBL/GenBank/DDBJ databases">
        <title>Transcriptome Assembly of Anthurium amnicola.</title>
        <authorList>
            <person name="Suzuki J."/>
        </authorList>
    </citation>
    <scope>NUCLEOTIDE SEQUENCE</scope>
</reference>
<sequence>KTRPRRTPRDGAYGRLDDAGRLMKKNRTDRPTAVLRLLVVSEFVPGRISRFAYTEASGLFHVGLVECTTSGGVWRMAFSCFNRGFSILSGAAAPAPAPAPTPSSAIPPAFAASPPPRSQMEQIQHLYLDIAGLSLHVADLGKGESGVVVFLHGFPEIWYSWRYQMIAVAAAGFRAIAPDFRGYGLSQQPPEPEKNASWSDLISDLLAILDHLSVPKAFLVGKDFGALPAYHFALLHPDRVSGVITLGVPFVTESISTDTPPKGFYMSRWQEPGRAEADFGRFDVKTVVRNIYILFSSSELPVAGENQEIMDLVDPSTPLPLWFSEEDLSVYSTLYEKSGFSFPLQIPYRKMQQFANFADPKVEVPALLVMGEKDYVIKFPGMEDYIRSGMVKKYVPDLDIKFLPEGTHFVQEQLPEVVNQLIISFLNNHTS</sequence>
<evidence type="ECO:0000313" key="5">
    <source>
        <dbReference type="EMBL" id="JAT49642.1"/>
    </source>
</evidence>
<dbReference type="SUPFAM" id="SSF53474">
    <property type="entry name" value="alpha/beta-Hydrolases"/>
    <property type="match status" value="1"/>
</dbReference>
<evidence type="ECO:0000256" key="3">
    <source>
        <dbReference type="SAM" id="MobiDB-lite"/>
    </source>
</evidence>
<dbReference type="InterPro" id="IPR029058">
    <property type="entry name" value="AB_hydrolase_fold"/>
</dbReference>
<keyword evidence="1 5" id="KW-0378">Hydrolase</keyword>
<dbReference type="PANTHER" id="PTHR43329">
    <property type="entry name" value="EPOXIDE HYDROLASE"/>
    <property type="match status" value="1"/>
</dbReference>
<dbReference type="InterPro" id="IPR000639">
    <property type="entry name" value="Epox_hydrolase-like"/>
</dbReference>
<protein>
    <submittedName>
        <fullName evidence="5">Epoxide hydrolase 2</fullName>
    </submittedName>
</protein>
<dbReference type="Gene3D" id="3.40.50.1820">
    <property type="entry name" value="alpha/beta hydrolase"/>
    <property type="match status" value="1"/>
</dbReference>
<dbReference type="EMBL" id="GDJX01018294">
    <property type="protein sequence ID" value="JAT49642.1"/>
    <property type="molecule type" value="Transcribed_RNA"/>
</dbReference>
<dbReference type="PRINTS" id="PR00111">
    <property type="entry name" value="ABHYDROLASE"/>
</dbReference>
<feature type="domain" description="AB hydrolase-1" evidence="4">
    <location>
        <begin position="147"/>
        <end position="378"/>
    </location>
</feature>
<dbReference type="Pfam" id="PF00561">
    <property type="entry name" value="Abhydrolase_1"/>
    <property type="match status" value="1"/>
</dbReference>
<dbReference type="InterPro" id="IPR000073">
    <property type="entry name" value="AB_hydrolase_1"/>
</dbReference>